<accession>A0ABN9SUG6</accession>
<protein>
    <recommendedName>
        <fullName evidence="3">Beta-galactosidase</fullName>
    </recommendedName>
</protein>
<gene>
    <name evidence="1" type="ORF">PCOR1329_LOCUS32715</name>
</gene>
<evidence type="ECO:0000313" key="1">
    <source>
        <dbReference type="EMBL" id="CAK0836102.1"/>
    </source>
</evidence>
<sequence length="105" mass="11585">APSGVFAEVRIPRQVDDFHKQESCGGFHAIVDAGSRRLSVRHRAVDFQPPDGCVLCTQVKFDHEVMGELSHPRTRCREEYIEAWTKVDSGPIVALELAAESLPAG</sequence>
<comment type="caution">
    <text evidence="1">The sequence shown here is derived from an EMBL/GenBank/DDBJ whole genome shotgun (WGS) entry which is preliminary data.</text>
</comment>
<proteinExistence type="predicted"/>
<name>A0ABN9SUG6_9DINO</name>
<feature type="non-terminal residue" evidence="1">
    <location>
        <position position="1"/>
    </location>
</feature>
<dbReference type="EMBL" id="CAUYUJ010013376">
    <property type="protein sequence ID" value="CAK0836102.1"/>
    <property type="molecule type" value="Genomic_DNA"/>
</dbReference>
<evidence type="ECO:0008006" key="3">
    <source>
        <dbReference type="Google" id="ProtNLM"/>
    </source>
</evidence>
<keyword evidence="2" id="KW-1185">Reference proteome</keyword>
<feature type="non-terminal residue" evidence="1">
    <location>
        <position position="105"/>
    </location>
</feature>
<evidence type="ECO:0000313" key="2">
    <source>
        <dbReference type="Proteomes" id="UP001189429"/>
    </source>
</evidence>
<reference evidence="1" key="1">
    <citation type="submission" date="2023-10" db="EMBL/GenBank/DDBJ databases">
        <authorList>
            <person name="Chen Y."/>
            <person name="Shah S."/>
            <person name="Dougan E. K."/>
            <person name="Thang M."/>
            <person name="Chan C."/>
        </authorList>
    </citation>
    <scope>NUCLEOTIDE SEQUENCE [LARGE SCALE GENOMIC DNA]</scope>
</reference>
<dbReference type="Proteomes" id="UP001189429">
    <property type="component" value="Unassembled WGS sequence"/>
</dbReference>
<organism evidence="1 2">
    <name type="scientific">Prorocentrum cordatum</name>
    <dbReference type="NCBI Taxonomy" id="2364126"/>
    <lineage>
        <taxon>Eukaryota</taxon>
        <taxon>Sar</taxon>
        <taxon>Alveolata</taxon>
        <taxon>Dinophyceae</taxon>
        <taxon>Prorocentrales</taxon>
        <taxon>Prorocentraceae</taxon>
        <taxon>Prorocentrum</taxon>
    </lineage>
</organism>